<comment type="caution">
    <text evidence="1">The sequence shown here is derived from an EMBL/GenBank/DDBJ whole genome shotgun (WGS) entry which is preliminary data.</text>
</comment>
<gene>
    <name evidence="1" type="ORF">LCGC14_0699870</name>
</gene>
<dbReference type="EMBL" id="LAZR01001490">
    <property type="protein sequence ID" value="KKN43767.1"/>
    <property type="molecule type" value="Genomic_DNA"/>
</dbReference>
<name>A0A0F9R3J6_9ZZZZ</name>
<organism evidence="1">
    <name type="scientific">marine sediment metagenome</name>
    <dbReference type="NCBI Taxonomy" id="412755"/>
    <lineage>
        <taxon>unclassified sequences</taxon>
        <taxon>metagenomes</taxon>
        <taxon>ecological metagenomes</taxon>
    </lineage>
</organism>
<dbReference type="Gene3D" id="3.20.20.70">
    <property type="entry name" value="Aldolase class I"/>
    <property type="match status" value="1"/>
</dbReference>
<reference evidence="1" key="1">
    <citation type="journal article" date="2015" name="Nature">
        <title>Complex archaea that bridge the gap between prokaryotes and eukaryotes.</title>
        <authorList>
            <person name="Spang A."/>
            <person name="Saw J.H."/>
            <person name="Jorgensen S.L."/>
            <person name="Zaremba-Niedzwiedzka K."/>
            <person name="Martijn J."/>
            <person name="Lind A.E."/>
            <person name="van Eijk R."/>
            <person name="Schleper C."/>
            <person name="Guy L."/>
            <person name="Ettema T.J."/>
        </authorList>
    </citation>
    <scope>NUCLEOTIDE SEQUENCE</scope>
</reference>
<accession>A0A0F9R3J6</accession>
<dbReference type="InterPro" id="IPR013785">
    <property type="entry name" value="Aldolase_TIM"/>
</dbReference>
<sequence>MDADLVVPSLDAATQEIFVKVNRPHSSLKLEEIIKGLRKFRQEFKGSIWLEIMLVKGVNDSPSHIRKLKEAIAKIKPEKVQLNTVIRPPAEKNARPLSLRELEKINKVFGKNCEIIAEFSGEAQKSTPENLKGAILSLIQRRPVTLADISVSLGKSKNEIIRSLDSLLAEGKIKSVSHKSLKYFEPK</sequence>
<protein>
    <recommendedName>
        <fullName evidence="2">Radical SAM core domain-containing protein</fullName>
    </recommendedName>
</protein>
<evidence type="ECO:0000313" key="1">
    <source>
        <dbReference type="EMBL" id="KKN43767.1"/>
    </source>
</evidence>
<dbReference type="InterPro" id="IPR058240">
    <property type="entry name" value="rSAM_sf"/>
</dbReference>
<dbReference type="AlphaFoldDB" id="A0A0F9R3J6"/>
<proteinExistence type="predicted"/>
<dbReference type="SUPFAM" id="SSF102114">
    <property type="entry name" value="Radical SAM enzymes"/>
    <property type="match status" value="1"/>
</dbReference>
<evidence type="ECO:0008006" key="2">
    <source>
        <dbReference type="Google" id="ProtNLM"/>
    </source>
</evidence>